<protein>
    <submittedName>
        <fullName evidence="2">Uncharacterized protein</fullName>
    </submittedName>
</protein>
<feature type="compositionally biased region" description="Basic residues" evidence="1">
    <location>
        <begin position="69"/>
        <end position="78"/>
    </location>
</feature>
<comment type="caution">
    <text evidence="2">The sequence shown here is derived from an EMBL/GenBank/DDBJ whole genome shotgun (WGS) entry which is preliminary data.</text>
</comment>
<evidence type="ECO:0000313" key="2">
    <source>
        <dbReference type="EMBL" id="TWI34061.1"/>
    </source>
</evidence>
<name>A0A562NPW4_9HYPH</name>
<dbReference type="EMBL" id="VLKT01000023">
    <property type="protein sequence ID" value="TWI34061.1"/>
    <property type="molecule type" value="Genomic_DNA"/>
</dbReference>
<organism evidence="2 3">
    <name type="scientific">Mesorhizobium tianshanense</name>
    <dbReference type="NCBI Taxonomy" id="39844"/>
    <lineage>
        <taxon>Bacteria</taxon>
        <taxon>Pseudomonadati</taxon>
        <taxon>Pseudomonadota</taxon>
        <taxon>Alphaproteobacteria</taxon>
        <taxon>Hyphomicrobiales</taxon>
        <taxon>Phyllobacteriaceae</taxon>
        <taxon>Mesorhizobium</taxon>
    </lineage>
</organism>
<dbReference type="Proteomes" id="UP000317122">
    <property type="component" value="Unassembled WGS sequence"/>
</dbReference>
<dbReference type="AlphaFoldDB" id="A0A562NPW4"/>
<gene>
    <name evidence="2" type="ORF">IQ26_03819</name>
</gene>
<feature type="region of interest" description="Disordered" evidence="1">
    <location>
        <begin position="59"/>
        <end position="78"/>
    </location>
</feature>
<evidence type="ECO:0000313" key="3">
    <source>
        <dbReference type="Proteomes" id="UP000317122"/>
    </source>
</evidence>
<accession>A0A562NPW4</accession>
<proteinExistence type="predicted"/>
<sequence length="78" mass="9088">MMMMSGYDFFSDLVDAGIVEDRHEVPRPLAEATWHRIGEDILDFMAEFHVGFRPPERPIWAEREFGPPGKRKRRAGKT</sequence>
<reference evidence="2 3" key="1">
    <citation type="journal article" date="2015" name="Stand. Genomic Sci.">
        <title>Genomic Encyclopedia of Bacterial and Archaeal Type Strains, Phase III: the genomes of soil and plant-associated and newly described type strains.</title>
        <authorList>
            <person name="Whitman W.B."/>
            <person name="Woyke T."/>
            <person name="Klenk H.P."/>
            <person name="Zhou Y."/>
            <person name="Lilburn T.G."/>
            <person name="Beck B.J."/>
            <person name="De Vos P."/>
            <person name="Vandamme P."/>
            <person name="Eisen J.A."/>
            <person name="Garrity G."/>
            <person name="Hugenholtz P."/>
            <person name="Kyrpides N.C."/>
        </authorList>
    </citation>
    <scope>NUCLEOTIDE SEQUENCE [LARGE SCALE GENOMIC DNA]</scope>
    <source>
        <strain evidence="2 3">CGMCC 1.2546</strain>
    </source>
</reference>
<keyword evidence="3" id="KW-1185">Reference proteome</keyword>
<evidence type="ECO:0000256" key="1">
    <source>
        <dbReference type="SAM" id="MobiDB-lite"/>
    </source>
</evidence>